<dbReference type="EMBL" id="PFFQ01000028">
    <property type="protein sequence ID" value="PIW17129.1"/>
    <property type="molecule type" value="Genomic_DNA"/>
</dbReference>
<evidence type="ECO:0000313" key="1">
    <source>
        <dbReference type="EMBL" id="PIW17129.1"/>
    </source>
</evidence>
<gene>
    <name evidence="1" type="ORF">COW36_09990</name>
</gene>
<organism evidence="1 2">
    <name type="scientific">bacterium (Candidatus Blackallbacteria) CG17_big_fil_post_rev_8_21_14_2_50_48_46</name>
    <dbReference type="NCBI Taxonomy" id="2014261"/>
    <lineage>
        <taxon>Bacteria</taxon>
        <taxon>Candidatus Blackallbacteria</taxon>
    </lineage>
</organism>
<evidence type="ECO:0000313" key="2">
    <source>
        <dbReference type="Proteomes" id="UP000231019"/>
    </source>
</evidence>
<proteinExistence type="predicted"/>
<protein>
    <submittedName>
        <fullName evidence="1">Uncharacterized protein</fullName>
    </submittedName>
</protein>
<comment type="caution">
    <text evidence="1">The sequence shown here is derived from an EMBL/GenBank/DDBJ whole genome shotgun (WGS) entry which is preliminary data.</text>
</comment>
<dbReference type="AlphaFoldDB" id="A0A2M7G5A2"/>
<name>A0A2M7G5A2_9BACT</name>
<reference evidence="1 2" key="1">
    <citation type="submission" date="2017-09" db="EMBL/GenBank/DDBJ databases">
        <title>Depth-based differentiation of microbial function through sediment-hosted aquifers and enrichment of novel symbionts in the deep terrestrial subsurface.</title>
        <authorList>
            <person name="Probst A.J."/>
            <person name="Ladd B."/>
            <person name="Jarett J.K."/>
            <person name="Geller-Mcgrath D.E."/>
            <person name="Sieber C.M."/>
            <person name="Emerson J.B."/>
            <person name="Anantharaman K."/>
            <person name="Thomas B.C."/>
            <person name="Malmstrom R."/>
            <person name="Stieglmeier M."/>
            <person name="Klingl A."/>
            <person name="Woyke T."/>
            <person name="Ryan C.M."/>
            <person name="Banfield J.F."/>
        </authorList>
    </citation>
    <scope>NUCLEOTIDE SEQUENCE [LARGE SCALE GENOMIC DNA]</scope>
    <source>
        <strain evidence="1">CG17_big_fil_post_rev_8_21_14_2_50_48_46</strain>
    </source>
</reference>
<accession>A0A2M7G5A2</accession>
<dbReference type="Proteomes" id="UP000231019">
    <property type="component" value="Unassembled WGS sequence"/>
</dbReference>
<sequence>MASKIYQLKEQIAQNIPPGEVPRTIYSRLMLKTGLIWAAIAPDTEVTEEQYVKAVKAAQDILGLVIQG</sequence>